<dbReference type="FunFam" id="2.60.40.10:FF:000064">
    <property type="entry name" value="Contactin 1"/>
    <property type="match status" value="1"/>
</dbReference>
<evidence type="ECO:0000259" key="18">
    <source>
        <dbReference type="PROSITE" id="PS50835"/>
    </source>
</evidence>
<dbReference type="FunFam" id="2.60.40.10:FF:000044">
    <property type="entry name" value="Contactin 1"/>
    <property type="match status" value="1"/>
</dbReference>
<name>A0AAV1NHQ6_SCOSC</name>
<feature type="domain" description="Ig-like" evidence="18">
    <location>
        <begin position="365"/>
        <end position="446"/>
    </location>
</feature>
<dbReference type="Pfam" id="PF00047">
    <property type="entry name" value="ig"/>
    <property type="match status" value="1"/>
</dbReference>
<dbReference type="PANTHER" id="PTHR44170">
    <property type="entry name" value="PROTEIN SIDEKICK"/>
    <property type="match status" value="1"/>
</dbReference>
<dbReference type="AlphaFoldDB" id="A0AAV1NHQ6"/>
<evidence type="ECO:0000256" key="14">
    <source>
        <dbReference type="ARBA" id="ARBA00060217"/>
    </source>
</evidence>
<dbReference type="FunFam" id="2.60.40.10:FF:000035">
    <property type="entry name" value="Contactin 1"/>
    <property type="match status" value="1"/>
</dbReference>
<evidence type="ECO:0000256" key="8">
    <source>
        <dbReference type="ARBA" id="ARBA00023136"/>
    </source>
</evidence>
<keyword evidence="11" id="KW-0449">Lipoprotein</keyword>
<keyword evidence="5" id="KW-0732">Signal</keyword>
<keyword evidence="6" id="KW-0677">Repeat</keyword>
<keyword evidence="4" id="KW-0336">GPI-anchor</keyword>
<dbReference type="InterPro" id="IPR013098">
    <property type="entry name" value="Ig_I-set"/>
</dbReference>
<dbReference type="Pfam" id="PF00041">
    <property type="entry name" value="fn3"/>
    <property type="match status" value="3"/>
</dbReference>
<dbReference type="InterPro" id="IPR003961">
    <property type="entry name" value="FN3_dom"/>
</dbReference>
<dbReference type="SUPFAM" id="SSF48726">
    <property type="entry name" value="Immunoglobulin"/>
    <property type="match status" value="6"/>
</dbReference>
<evidence type="ECO:0000256" key="15">
    <source>
        <dbReference type="ARBA" id="ARBA00072738"/>
    </source>
</evidence>
<dbReference type="InterPro" id="IPR036116">
    <property type="entry name" value="FN3_sf"/>
</dbReference>
<keyword evidence="12" id="KW-0393">Immunoglobulin domain</keyword>
<feature type="domain" description="Ig-like" evidence="18">
    <location>
        <begin position="260"/>
        <end position="347"/>
    </location>
</feature>
<evidence type="ECO:0000256" key="2">
    <source>
        <dbReference type="ARBA" id="ARBA00009812"/>
    </source>
</evidence>
<dbReference type="FunFam" id="2.60.40.10:FF:000054">
    <property type="entry name" value="Contactin 1"/>
    <property type="match status" value="1"/>
</dbReference>
<dbReference type="PANTHER" id="PTHR44170:SF18">
    <property type="entry name" value="CONTACTIN 3B-RELATED"/>
    <property type="match status" value="1"/>
</dbReference>
<dbReference type="CDD" id="cd00063">
    <property type="entry name" value="FN3"/>
    <property type="match status" value="4"/>
</dbReference>
<evidence type="ECO:0000256" key="9">
    <source>
        <dbReference type="ARBA" id="ARBA00023157"/>
    </source>
</evidence>
<dbReference type="InterPro" id="IPR036179">
    <property type="entry name" value="Ig-like_dom_sf"/>
</dbReference>
<protein>
    <recommendedName>
        <fullName evidence="15">Contactin-3</fullName>
    </recommendedName>
    <alternativeName>
        <fullName evidence="17">Brain-derived immunoglobulin superfamily protein 1</fullName>
    </alternativeName>
    <alternativeName>
        <fullName evidence="16">Plasmacytoma-associated neuronal glycoprotein</fullName>
    </alternativeName>
</protein>
<dbReference type="SMART" id="SM00060">
    <property type="entry name" value="FN3"/>
    <property type="match status" value="4"/>
</dbReference>
<dbReference type="InterPro" id="IPR013151">
    <property type="entry name" value="Immunoglobulin_dom"/>
</dbReference>
<dbReference type="SMART" id="SM00408">
    <property type="entry name" value="IGc2"/>
    <property type="match status" value="6"/>
</dbReference>
<feature type="domain" description="Fibronectin type-III" evidence="19">
    <location>
        <begin position="1039"/>
        <end position="1133"/>
    </location>
</feature>
<dbReference type="Proteomes" id="UP001314229">
    <property type="component" value="Unassembled WGS sequence"/>
</dbReference>
<dbReference type="FunFam" id="2.60.40.10:FF:000004">
    <property type="entry name" value="DCC isoform 1"/>
    <property type="match status" value="2"/>
</dbReference>
<keyword evidence="9" id="KW-1015">Disulfide bond</keyword>
<dbReference type="FunFam" id="2.60.40.10:FF:000273">
    <property type="entry name" value="contactin-3 isoform X1"/>
    <property type="match status" value="1"/>
</dbReference>
<dbReference type="EMBL" id="CAWUFR010000035">
    <property type="protein sequence ID" value="CAK6958737.1"/>
    <property type="molecule type" value="Genomic_DNA"/>
</dbReference>
<keyword evidence="7" id="KW-0130">Cell adhesion</keyword>
<feature type="domain" description="Fibronectin type-III" evidence="19">
    <location>
        <begin position="842"/>
        <end position="940"/>
    </location>
</feature>
<evidence type="ECO:0000256" key="12">
    <source>
        <dbReference type="ARBA" id="ARBA00023319"/>
    </source>
</evidence>
<dbReference type="PROSITE" id="PS50853">
    <property type="entry name" value="FN3"/>
    <property type="match status" value="4"/>
</dbReference>
<dbReference type="PROSITE" id="PS50835">
    <property type="entry name" value="IG_LIKE"/>
    <property type="match status" value="6"/>
</dbReference>
<evidence type="ECO:0000256" key="17">
    <source>
        <dbReference type="ARBA" id="ARBA00083720"/>
    </source>
</evidence>
<dbReference type="FunFam" id="2.60.40.10:FF:000052">
    <property type="entry name" value="Contactin 1"/>
    <property type="match status" value="1"/>
</dbReference>
<evidence type="ECO:0000256" key="10">
    <source>
        <dbReference type="ARBA" id="ARBA00023180"/>
    </source>
</evidence>
<dbReference type="InterPro" id="IPR003598">
    <property type="entry name" value="Ig_sub2"/>
</dbReference>
<dbReference type="FunFam" id="2.60.40.10:FF:000047">
    <property type="entry name" value="Contactin 1"/>
    <property type="match status" value="1"/>
</dbReference>
<comment type="function">
    <text evidence="14">Contactins mediate cell surface interactions during nervous system development. Has some neurite outgrowth-promoting activity.</text>
</comment>
<reference evidence="20 21" key="1">
    <citation type="submission" date="2024-01" db="EMBL/GenBank/DDBJ databases">
        <authorList>
            <person name="Alioto T."/>
            <person name="Alioto T."/>
            <person name="Gomez Garrido J."/>
        </authorList>
    </citation>
    <scope>NUCLEOTIDE SEQUENCE [LARGE SCALE GENOMIC DNA]</scope>
</reference>
<proteinExistence type="inferred from homology"/>
<dbReference type="InterPro" id="IPR003599">
    <property type="entry name" value="Ig_sub"/>
</dbReference>
<feature type="domain" description="Ig-like" evidence="18">
    <location>
        <begin position="472"/>
        <end position="542"/>
    </location>
</feature>
<evidence type="ECO:0000313" key="21">
    <source>
        <dbReference type="Proteomes" id="UP001314229"/>
    </source>
</evidence>
<feature type="domain" description="Fibronectin type-III" evidence="19">
    <location>
        <begin position="944"/>
        <end position="1038"/>
    </location>
</feature>
<evidence type="ECO:0000256" key="6">
    <source>
        <dbReference type="ARBA" id="ARBA00022737"/>
    </source>
</evidence>
<dbReference type="InterPro" id="IPR007110">
    <property type="entry name" value="Ig-like_dom"/>
</dbReference>
<dbReference type="GO" id="GO:0005886">
    <property type="term" value="C:plasma membrane"/>
    <property type="evidence" value="ECO:0007669"/>
    <property type="project" value="UniProtKB-SubCell"/>
</dbReference>
<evidence type="ECO:0000256" key="13">
    <source>
        <dbReference type="ARBA" id="ARBA00038703"/>
    </source>
</evidence>
<gene>
    <name evidence="20" type="ORF">FSCOSCO3_A030945</name>
</gene>
<evidence type="ECO:0000256" key="1">
    <source>
        <dbReference type="ARBA" id="ARBA00004609"/>
    </source>
</evidence>
<evidence type="ECO:0000256" key="4">
    <source>
        <dbReference type="ARBA" id="ARBA00022622"/>
    </source>
</evidence>
<dbReference type="InterPro" id="IPR013783">
    <property type="entry name" value="Ig-like_fold"/>
</dbReference>
<dbReference type="GO" id="GO:0007411">
    <property type="term" value="P:axon guidance"/>
    <property type="evidence" value="ECO:0007669"/>
    <property type="project" value="TreeGrafter"/>
</dbReference>
<feature type="domain" description="Fibronectin type-III" evidence="19">
    <location>
        <begin position="739"/>
        <end position="837"/>
    </location>
</feature>
<comment type="subunit">
    <text evidence="13">Interacts with PTPRG.</text>
</comment>
<dbReference type="GO" id="GO:0098632">
    <property type="term" value="F:cell-cell adhesion mediator activity"/>
    <property type="evidence" value="ECO:0007669"/>
    <property type="project" value="TreeGrafter"/>
</dbReference>
<dbReference type="Pfam" id="PF07679">
    <property type="entry name" value="I-set"/>
    <property type="match status" value="1"/>
</dbReference>
<dbReference type="GO" id="GO:0098552">
    <property type="term" value="C:side of membrane"/>
    <property type="evidence" value="ECO:0007669"/>
    <property type="project" value="UniProtKB-KW"/>
</dbReference>
<evidence type="ECO:0000256" key="5">
    <source>
        <dbReference type="ARBA" id="ARBA00022729"/>
    </source>
</evidence>
<organism evidence="20 21">
    <name type="scientific">Scomber scombrus</name>
    <name type="common">Atlantic mackerel</name>
    <name type="synonym">Scomber vernalis</name>
    <dbReference type="NCBI Taxonomy" id="13677"/>
    <lineage>
        <taxon>Eukaryota</taxon>
        <taxon>Metazoa</taxon>
        <taxon>Chordata</taxon>
        <taxon>Craniata</taxon>
        <taxon>Vertebrata</taxon>
        <taxon>Euteleostomi</taxon>
        <taxon>Actinopterygii</taxon>
        <taxon>Neopterygii</taxon>
        <taxon>Teleostei</taxon>
        <taxon>Neoteleostei</taxon>
        <taxon>Acanthomorphata</taxon>
        <taxon>Pelagiaria</taxon>
        <taxon>Scombriformes</taxon>
        <taxon>Scombridae</taxon>
        <taxon>Scomber</taxon>
    </lineage>
</organism>
<keyword evidence="10" id="KW-0325">Glycoprotein</keyword>
<comment type="similarity">
    <text evidence="2">Belongs to the immunoglobulin superfamily. Contactin family.</text>
</comment>
<keyword evidence="21" id="KW-1185">Reference proteome</keyword>
<feature type="domain" description="Ig-like" evidence="18">
    <location>
        <begin position="639"/>
        <end position="726"/>
    </location>
</feature>
<dbReference type="GO" id="GO:0030424">
    <property type="term" value="C:axon"/>
    <property type="evidence" value="ECO:0007669"/>
    <property type="project" value="TreeGrafter"/>
</dbReference>
<evidence type="ECO:0000256" key="16">
    <source>
        <dbReference type="ARBA" id="ARBA00080939"/>
    </source>
</evidence>
<dbReference type="FunFam" id="2.60.40.10:FF:000028">
    <property type="entry name" value="Neuronal cell adhesion molecule"/>
    <property type="match status" value="1"/>
</dbReference>
<accession>A0AAV1NHQ6</accession>
<evidence type="ECO:0000259" key="19">
    <source>
        <dbReference type="PROSITE" id="PS50853"/>
    </source>
</evidence>
<dbReference type="GO" id="GO:0007420">
    <property type="term" value="P:brain development"/>
    <property type="evidence" value="ECO:0007669"/>
    <property type="project" value="TreeGrafter"/>
</dbReference>
<evidence type="ECO:0000256" key="11">
    <source>
        <dbReference type="ARBA" id="ARBA00023288"/>
    </source>
</evidence>
<dbReference type="SMART" id="SM00409">
    <property type="entry name" value="IG"/>
    <property type="match status" value="6"/>
</dbReference>
<feature type="domain" description="Ig-like" evidence="18">
    <location>
        <begin position="548"/>
        <end position="635"/>
    </location>
</feature>
<feature type="domain" description="Ig-like" evidence="18">
    <location>
        <begin position="164"/>
        <end position="255"/>
    </location>
</feature>
<evidence type="ECO:0000313" key="20">
    <source>
        <dbReference type="EMBL" id="CAK6958737.1"/>
    </source>
</evidence>
<sequence length="1161" mass="128308">MKLGNLLLEAETEKDKEELQEKNVAFVNICVFILELMKAAKQRRRVYPRSVLHSLATGWEEGDSLTLENEDVVAMGTVNPSVTQGVPGWVKLKRLPERLGKTRPLPEAKTPTLIRMMMTMWEGALFVLVKLGLLREGAPEGRRLAEGRGRKADGRLIKNARHGPVFTQEPSDSIFPLSTDDKLVFINCKAKGNPPPRYRWKVDGREINTESDPNYSLVEGNLLINNPHVINHGGVYQCIATNSFGTIVSREAKVQFAFLQNFSRKSRNTVSVREGQAVVLLCGPPPHYGEIKYSWVFNGQRSFLQQDVRRFISQWTGNLYIAKVEASDAGNYTCVVRNMMTNVTEFSSPTPVVVRRDVVMGEYEPKIEVQFPDTLHVSKGSSVRLECFALGNPVPSITWRRADGNPLPGKIKINHSSGVLEIPYFRPEDAGVYECVAENSRGRNVARGQLLFHNVEHLHWLQTLKDAHMAIGANLQWECKAIGKPRPTYKWLKNGQLLLAEGRIHVDTGKLTISKISLSDSGMYQCVAENEHGAVYASAELKVVASPPDFTWRPVKKSTVIQRGGEVVLECRPHASPRATTSWWRGGEILKDSKRQTIMEDGTLRITNISKSDGGRYTCVARNHFGTSSSTGTLMVKEPTKIIVPPLSLDATVGQSLVLPCEVSSDSTLSPVFKWFFNGKPIDFNRQEHFAMIGGGFAGDLMMRNIQLKHSGKYVCMVHTEVDTVSAAADLIVRGPPGAPEGLVVTDITDATVQLSWGSGSDNHSPVTMYMVQARTPFSIGWQTVRTVPDSVPGQMMHATVKDLNPWVDYEFRVVAINSVGVGEPSTPSKQIRTKAAVPKVAPVNVSGGGGARGELVIVWEPVPEEQQSGEDFGYVVAFRPLGSSTWIQTVLASPDASRYIYRNDSIAPLSQFEVKVGVYNSIGEGPFSRVVKVFSAEEEPTDAPSRVWARTVSASEIEVYWEPIPPGSSSEKILAYEVLFWEKGFQQSEAERVRVIDTTALLSGLKGSTVYLISVRAQNSAGLGPCSPAFNITTKKPPPSQPPANIEWNLTNSKISLNWEHVKAMENESEVTGYKVVYRQNWHGRTTVLETNKTSVELQIPSGEDYLIEIKALTEGGDGTSSGPIRIPKMSSLNSKGSLGPFPMKMCCFVMIFVFPMFIL</sequence>
<keyword evidence="8" id="KW-0472">Membrane</keyword>
<dbReference type="Gene3D" id="2.60.40.10">
    <property type="entry name" value="Immunoglobulins"/>
    <property type="match status" value="10"/>
</dbReference>
<dbReference type="Pfam" id="PF13927">
    <property type="entry name" value="Ig_3"/>
    <property type="match status" value="4"/>
</dbReference>
<comment type="subcellular location">
    <subcellularLocation>
        <location evidence="1">Cell membrane</location>
        <topology evidence="1">Lipid-anchor</topology>
        <topology evidence="1">GPI-anchor</topology>
    </subcellularLocation>
</comment>
<evidence type="ECO:0000256" key="3">
    <source>
        <dbReference type="ARBA" id="ARBA00022475"/>
    </source>
</evidence>
<keyword evidence="3" id="KW-1003">Cell membrane</keyword>
<comment type="caution">
    <text evidence="20">The sequence shown here is derived from an EMBL/GenBank/DDBJ whole genome shotgun (WGS) entry which is preliminary data.</text>
</comment>
<dbReference type="SUPFAM" id="SSF49265">
    <property type="entry name" value="Fibronectin type III"/>
    <property type="match status" value="2"/>
</dbReference>
<evidence type="ECO:0000256" key="7">
    <source>
        <dbReference type="ARBA" id="ARBA00022889"/>
    </source>
</evidence>